<evidence type="ECO:0000313" key="2">
    <source>
        <dbReference type="EMBL" id="ONH33384.1"/>
    </source>
</evidence>
<feature type="region of interest" description="Disordered" evidence="1">
    <location>
        <begin position="163"/>
        <end position="192"/>
    </location>
</feature>
<feature type="region of interest" description="Disordered" evidence="1">
    <location>
        <begin position="521"/>
        <end position="542"/>
    </location>
</feature>
<feature type="region of interest" description="Disordered" evidence="1">
    <location>
        <begin position="248"/>
        <end position="276"/>
    </location>
</feature>
<comment type="caution">
    <text evidence="2">The sequence shown here is derived from an EMBL/GenBank/DDBJ whole genome shotgun (WGS) entry which is preliminary data.</text>
</comment>
<dbReference type="PANTHER" id="PTHR48228:SF5">
    <property type="entry name" value="ALPHA-METHYLACYL-COA RACEMASE"/>
    <property type="match status" value="1"/>
</dbReference>
<dbReference type="Proteomes" id="UP000188929">
    <property type="component" value="Unassembled WGS sequence"/>
</dbReference>
<name>A0A1V2IJM1_9ACTN</name>
<feature type="compositionally biased region" description="Gly residues" evidence="1">
    <location>
        <begin position="530"/>
        <end position="542"/>
    </location>
</feature>
<dbReference type="GO" id="GO:0003824">
    <property type="term" value="F:catalytic activity"/>
    <property type="evidence" value="ECO:0007669"/>
    <property type="project" value="InterPro"/>
</dbReference>
<dbReference type="InterPro" id="IPR023606">
    <property type="entry name" value="CoA-Trfase_III_dom_1_sf"/>
</dbReference>
<dbReference type="RefSeq" id="WP_076813088.1">
    <property type="nucleotide sequence ID" value="NZ_MOMC01000005.1"/>
</dbReference>
<protein>
    <recommendedName>
        <fullName evidence="4">CoA transferase</fullName>
    </recommendedName>
</protein>
<dbReference type="SUPFAM" id="SSF89796">
    <property type="entry name" value="CoA-transferase family III (CaiB/BaiF)"/>
    <property type="match status" value="2"/>
</dbReference>
<dbReference type="InterPro" id="IPR050509">
    <property type="entry name" value="CoA-transferase_III"/>
</dbReference>
<evidence type="ECO:0000313" key="3">
    <source>
        <dbReference type="Proteomes" id="UP000188929"/>
    </source>
</evidence>
<evidence type="ECO:0008006" key="4">
    <source>
        <dbReference type="Google" id="ProtNLM"/>
    </source>
</evidence>
<organism evidence="2 3">
    <name type="scientific">Pseudofrankia asymbiotica</name>
    <dbReference type="NCBI Taxonomy" id="1834516"/>
    <lineage>
        <taxon>Bacteria</taxon>
        <taxon>Bacillati</taxon>
        <taxon>Actinomycetota</taxon>
        <taxon>Actinomycetes</taxon>
        <taxon>Frankiales</taxon>
        <taxon>Frankiaceae</taxon>
        <taxon>Pseudofrankia</taxon>
    </lineage>
</organism>
<feature type="region of interest" description="Disordered" evidence="1">
    <location>
        <begin position="471"/>
        <end position="493"/>
    </location>
</feature>
<sequence>MTVAATRARAALPDVLSDWAADLRAGRGEAGGWEVEAGGWGYGVEPAWAASGAMALTGHPDAAPLGLTVPFVARLDAALAVIRALAAELGHPFPAPAGAPPHPPASGGQLLGERAAALGLTRGGVFSAGRAARLIRAADGWLAVNLARPDDVDLLPAWLESDDLEPTDADRADSARPPSERGQDGAPPSRARPWSALAAAVAGRPVTVLAERAELLGLPVALVVDPATAAADAQALARGQRFPFAPFLVDGRPPDAPTGGGARLKAGRQTGGRGGAGGDGGFTVVDLSSLWAGPLCAHLLGLAGGRIVKVEGAGRLDGARQGPAAFYDLLHAGHASVTVDLRRAEGRAALVRLIERADVVLEASRPRALDQLGIDPAAMISRNPRLTWVSITGYGRTGPWRQRPAFGDDAAAAAGAVAVDAAGGPVFLADAVADPVTGVLAAAAALASLATGGGRHVDVALREAVGSLLAGRPTLPDHDPGPPAPPGGGAPFAVAAPRLRASTGHAAPPGHDNSRLLDAQASGAHASGGRASGGRASGGHAC</sequence>
<dbReference type="AlphaFoldDB" id="A0A1V2IJM1"/>
<dbReference type="InterPro" id="IPR003673">
    <property type="entry name" value="CoA-Trfase_fam_III"/>
</dbReference>
<reference evidence="3" key="1">
    <citation type="submission" date="2016-10" db="EMBL/GenBank/DDBJ databases">
        <title>Frankia sp. NRRL B-16386 Genome sequencing.</title>
        <authorList>
            <person name="Ghodhbane-Gtari F."/>
            <person name="Swanson E."/>
            <person name="Gueddou A."/>
            <person name="Hezbri K."/>
            <person name="Ktari K."/>
            <person name="Nouioui I."/>
            <person name="Morris K."/>
            <person name="Simpson S."/>
            <person name="Abebe-Akele F."/>
            <person name="Thomas K."/>
            <person name="Gtari M."/>
            <person name="Tisa L.S."/>
        </authorList>
    </citation>
    <scope>NUCLEOTIDE SEQUENCE [LARGE SCALE GENOMIC DNA]</scope>
    <source>
        <strain evidence="3">NRRL B-16386</strain>
    </source>
</reference>
<accession>A0A1V2IJM1</accession>
<dbReference type="OrthoDB" id="4909260at2"/>
<proteinExistence type="predicted"/>
<dbReference type="Pfam" id="PF02515">
    <property type="entry name" value="CoA_transf_3"/>
    <property type="match status" value="1"/>
</dbReference>
<dbReference type="Gene3D" id="3.40.50.10540">
    <property type="entry name" value="Crotonobetainyl-coa:carnitine coa-transferase, domain 1"/>
    <property type="match status" value="1"/>
</dbReference>
<feature type="compositionally biased region" description="Basic and acidic residues" evidence="1">
    <location>
        <begin position="168"/>
        <end position="183"/>
    </location>
</feature>
<dbReference type="EMBL" id="MOMC01000005">
    <property type="protein sequence ID" value="ONH33384.1"/>
    <property type="molecule type" value="Genomic_DNA"/>
</dbReference>
<gene>
    <name evidence="2" type="ORF">BL253_02095</name>
</gene>
<evidence type="ECO:0000256" key="1">
    <source>
        <dbReference type="SAM" id="MobiDB-lite"/>
    </source>
</evidence>
<dbReference type="STRING" id="1834516.BL253_02095"/>
<keyword evidence="3" id="KW-1185">Reference proteome</keyword>
<dbReference type="PANTHER" id="PTHR48228">
    <property type="entry name" value="SUCCINYL-COA--D-CITRAMALATE COA-TRANSFERASE"/>
    <property type="match status" value="1"/>
</dbReference>